<feature type="transmembrane region" description="Helical" evidence="7">
    <location>
        <begin position="199"/>
        <end position="222"/>
    </location>
</feature>
<dbReference type="InterPro" id="IPR000515">
    <property type="entry name" value="MetI-like"/>
</dbReference>
<comment type="similarity">
    <text evidence="7">Belongs to the binding-protein-dependent transport system permease family.</text>
</comment>
<evidence type="ECO:0000256" key="6">
    <source>
        <dbReference type="ARBA" id="ARBA00023136"/>
    </source>
</evidence>
<dbReference type="CDD" id="cd06261">
    <property type="entry name" value="TM_PBP2"/>
    <property type="match status" value="1"/>
</dbReference>
<dbReference type="OrthoDB" id="3173654at2"/>
<evidence type="ECO:0000313" key="10">
    <source>
        <dbReference type="Proteomes" id="UP000295172"/>
    </source>
</evidence>
<evidence type="ECO:0000256" key="1">
    <source>
        <dbReference type="ARBA" id="ARBA00004651"/>
    </source>
</evidence>
<dbReference type="AlphaFoldDB" id="A0A4R4XBH3"/>
<sequence length="263" mass="27533">MSAIARTAGAKGSAGFQYGLKLWALRALLVAIIAGAWSYAAGPGGVADILLPSIPQVAAELGSLVKDPVIWRAAGLTLGEMAIAFVLGASLGIVVGLWAGRRNLRARVTDPLLAWGYIVPSVVFYPLFLLWFGLGSSSKVLYAAVGAFFPIAFNTIRGLKSVDPKFVRLGKAFGASKRQLDVSIKLGAAMPMVLSGVRIGVALTTIAVILGEMLAASAGLGFELAKSFNVLQTARGFAVMVILMVLVGLVQLVANRALSHFRH</sequence>
<feature type="transmembrane region" description="Helical" evidence="7">
    <location>
        <begin position="20"/>
        <end position="40"/>
    </location>
</feature>
<evidence type="ECO:0000256" key="7">
    <source>
        <dbReference type="RuleBase" id="RU363032"/>
    </source>
</evidence>
<accession>A0A4R4XBH3</accession>
<evidence type="ECO:0000256" key="2">
    <source>
        <dbReference type="ARBA" id="ARBA00022448"/>
    </source>
</evidence>
<dbReference type="SUPFAM" id="SSF161098">
    <property type="entry name" value="MetI-like"/>
    <property type="match status" value="1"/>
</dbReference>
<dbReference type="EMBL" id="SMKR01000028">
    <property type="protein sequence ID" value="TDD27904.1"/>
    <property type="molecule type" value="Genomic_DNA"/>
</dbReference>
<dbReference type="PANTHER" id="PTHR30151">
    <property type="entry name" value="ALKANE SULFONATE ABC TRANSPORTER-RELATED, MEMBRANE SUBUNIT"/>
    <property type="match status" value="1"/>
</dbReference>
<reference evidence="9 10" key="1">
    <citation type="submission" date="2019-02" db="EMBL/GenBank/DDBJ databases">
        <title>Draft genome sequences of novel Actinobacteria.</title>
        <authorList>
            <person name="Sahin N."/>
            <person name="Ay H."/>
            <person name="Saygin H."/>
        </authorList>
    </citation>
    <scope>NUCLEOTIDE SEQUENCE [LARGE SCALE GENOMIC DNA]</scope>
    <source>
        <strain evidence="9 10">16K104</strain>
    </source>
</reference>
<name>A0A4R4XBH3_9ACTN</name>
<dbReference type="PROSITE" id="PS50928">
    <property type="entry name" value="ABC_TM1"/>
    <property type="match status" value="1"/>
</dbReference>
<comment type="subcellular location">
    <subcellularLocation>
        <location evidence="1 7">Cell membrane</location>
        <topology evidence="1 7">Multi-pass membrane protein</topology>
    </subcellularLocation>
</comment>
<gene>
    <name evidence="9" type="ORF">E1218_08925</name>
</gene>
<keyword evidence="5 7" id="KW-1133">Transmembrane helix</keyword>
<keyword evidence="6 7" id="KW-0472">Membrane</keyword>
<evidence type="ECO:0000259" key="8">
    <source>
        <dbReference type="PROSITE" id="PS50928"/>
    </source>
</evidence>
<dbReference type="InterPro" id="IPR035906">
    <property type="entry name" value="MetI-like_sf"/>
</dbReference>
<feature type="transmembrane region" description="Helical" evidence="7">
    <location>
        <begin position="81"/>
        <end position="100"/>
    </location>
</feature>
<feature type="transmembrane region" description="Helical" evidence="7">
    <location>
        <begin position="112"/>
        <end position="134"/>
    </location>
</feature>
<keyword evidence="4 7" id="KW-0812">Transmembrane</keyword>
<feature type="transmembrane region" description="Helical" evidence="7">
    <location>
        <begin position="234"/>
        <end position="254"/>
    </location>
</feature>
<dbReference type="Pfam" id="PF00528">
    <property type="entry name" value="BPD_transp_1"/>
    <property type="match status" value="1"/>
</dbReference>
<dbReference type="GO" id="GO:0055085">
    <property type="term" value="P:transmembrane transport"/>
    <property type="evidence" value="ECO:0007669"/>
    <property type="project" value="InterPro"/>
</dbReference>
<keyword evidence="2 7" id="KW-0813">Transport</keyword>
<proteinExistence type="inferred from homology"/>
<evidence type="ECO:0000256" key="3">
    <source>
        <dbReference type="ARBA" id="ARBA00022475"/>
    </source>
</evidence>
<feature type="transmembrane region" description="Helical" evidence="7">
    <location>
        <begin position="140"/>
        <end position="159"/>
    </location>
</feature>
<dbReference type="RefSeq" id="WP_132318168.1">
    <property type="nucleotide sequence ID" value="NZ_SMKR01000028.1"/>
</dbReference>
<comment type="caution">
    <text evidence="9">The sequence shown here is derived from an EMBL/GenBank/DDBJ whole genome shotgun (WGS) entry which is preliminary data.</text>
</comment>
<protein>
    <submittedName>
        <fullName evidence="9">ABC transporter permease</fullName>
    </submittedName>
</protein>
<keyword evidence="10" id="KW-1185">Reference proteome</keyword>
<evidence type="ECO:0000313" key="9">
    <source>
        <dbReference type="EMBL" id="TDD27904.1"/>
    </source>
</evidence>
<dbReference type="Proteomes" id="UP000295172">
    <property type="component" value="Unassembled WGS sequence"/>
</dbReference>
<dbReference type="Gene3D" id="1.10.3720.10">
    <property type="entry name" value="MetI-like"/>
    <property type="match status" value="1"/>
</dbReference>
<keyword evidence="3" id="KW-1003">Cell membrane</keyword>
<dbReference type="PANTHER" id="PTHR30151:SF20">
    <property type="entry name" value="ABC TRANSPORTER PERMEASE PROTEIN HI_0355-RELATED"/>
    <property type="match status" value="1"/>
</dbReference>
<dbReference type="GO" id="GO:0005886">
    <property type="term" value="C:plasma membrane"/>
    <property type="evidence" value="ECO:0007669"/>
    <property type="project" value="UniProtKB-SubCell"/>
</dbReference>
<evidence type="ECO:0000256" key="5">
    <source>
        <dbReference type="ARBA" id="ARBA00022989"/>
    </source>
</evidence>
<evidence type="ECO:0000256" key="4">
    <source>
        <dbReference type="ARBA" id="ARBA00022692"/>
    </source>
</evidence>
<feature type="domain" description="ABC transmembrane type-1" evidence="8">
    <location>
        <begin position="70"/>
        <end position="254"/>
    </location>
</feature>
<organism evidence="9 10">
    <name type="scientific">Kribbella turkmenica</name>
    <dbReference type="NCBI Taxonomy" id="2530375"/>
    <lineage>
        <taxon>Bacteria</taxon>
        <taxon>Bacillati</taxon>
        <taxon>Actinomycetota</taxon>
        <taxon>Actinomycetes</taxon>
        <taxon>Propionibacteriales</taxon>
        <taxon>Kribbellaceae</taxon>
        <taxon>Kribbella</taxon>
    </lineage>
</organism>